<dbReference type="Proteomes" id="UP000272942">
    <property type="component" value="Unassembled WGS sequence"/>
</dbReference>
<evidence type="ECO:0000256" key="1">
    <source>
        <dbReference type="ARBA" id="ARBA00022679"/>
    </source>
</evidence>
<evidence type="ECO:0000256" key="4">
    <source>
        <dbReference type="ARBA" id="ARBA00022840"/>
    </source>
</evidence>
<reference evidence="8" key="1">
    <citation type="submission" date="2016-06" db="UniProtKB">
        <authorList>
            <consortium name="WormBaseParasite"/>
        </authorList>
    </citation>
    <scope>IDENTIFICATION</scope>
</reference>
<protein>
    <submittedName>
        <fullName evidence="8">Protein kinase domain-containing protein</fullName>
    </submittedName>
</protein>
<dbReference type="GO" id="GO:0005776">
    <property type="term" value="C:autophagosome"/>
    <property type="evidence" value="ECO:0007669"/>
    <property type="project" value="TreeGrafter"/>
</dbReference>
<name>A0A183APE2_9TREM</name>
<dbReference type="SUPFAM" id="SSF56112">
    <property type="entry name" value="Protein kinase-like (PK-like)"/>
    <property type="match status" value="1"/>
</dbReference>
<sequence>MIQLGDFEYDPRNHLGRGQFGSVYRGNFIVALRHPNIVKLYAYYIDEKRTGIYLIMEMCNGGDLSKYLAAKRPLSLNSIRIILGQVARAMNEMFILKVIHRDLKPANILLSHCKNCGKQAIDLPIEEITFKIGDFGLARELKRNEMAATVCGSPVYMAPEVHLMKPYDSKADVWSLGAIIYECLTGKVPYNAESLMAMIEMFKNHPGRKPMIPSGTDPALSNLIISMLAFNPEDRPDFGEEEAAVVPQPRREKIKHSASVDVVQKVVQRSRNEAQDARVYRDMNRMQVSDVGFATDPHPGVPVRMRSSSLGRYKAKPQGQWQHIIVTSPNSVERKQKGVWHSKDDAFDVRMHREPKGMQVSDIGFRDLVQPGPPPRRLPRQWKDAAIVPLAKCEDQCNSGNYRPVSLNGVLGKLAERLVAV</sequence>
<keyword evidence="7" id="KW-1185">Reference proteome</keyword>
<dbReference type="WBParaSite" id="ECPE_0000885301-mRNA-1">
    <property type="protein sequence ID" value="ECPE_0000885301-mRNA-1"/>
    <property type="gene ID" value="ECPE_0000885301"/>
</dbReference>
<dbReference type="GO" id="GO:0004674">
    <property type="term" value="F:protein serine/threonine kinase activity"/>
    <property type="evidence" value="ECO:0007669"/>
    <property type="project" value="InterPro"/>
</dbReference>
<accession>A0A183APE2</accession>
<dbReference type="Pfam" id="PF00069">
    <property type="entry name" value="Pkinase"/>
    <property type="match status" value="1"/>
</dbReference>
<dbReference type="PROSITE" id="PS50011">
    <property type="entry name" value="PROTEIN_KINASE_DOM"/>
    <property type="match status" value="1"/>
</dbReference>
<organism evidence="8">
    <name type="scientific">Echinostoma caproni</name>
    <dbReference type="NCBI Taxonomy" id="27848"/>
    <lineage>
        <taxon>Eukaryota</taxon>
        <taxon>Metazoa</taxon>
        <taxon>Spiralia</taxon>
        <taxon>Lophotrochozoa</taxon>
        <taxon>Platyhelminthes</taxon>
        <taxon>Trematoda</taxon>
        <taxon>Digenea</taxon>
        <taxon>Plagiorchiida</taxon>
        <taxon>Echinostomata</taxon>
        <taxon>Echinostomatoidea</taxon>
        <taxon>Echinostomatidae</taxon>
        <taxon>Echinostoma</taxon>
    </lineage>
</organism>
<evidence type="ECO:0000313" key="8">
    <source>
        <dbReference type="WBParaSite" id="ECPE_0000885301-mRNA-1"/>
    </source>
</evidence>
<dbReference type="AlphaFoldDB" id="A0A183APE2"/>
<feature type="domain" description="Protein kinase" evidence="5">
    <location>
        <begin position="1"/>
        <end position="251"/>
    </location>
</feature>
<evidence type="ECO:0000313" key="6">
    <source>
        <dbReference type="EMBL" id="VDP84258.1"/>
    </source>
</evidence>
<keyword evidence="3" id="KW-0418">Kinase</keyword>
<evidence type="ECO:0000313" key="7">
    <source>
        <dbReference type="Proteomes" id="UP000272942"/>
    </source>
</evidence>
<dbReference type="InterPro" id="IPR000719">
    <property type="entry name" value="Prot_kinase_dom"/>
</dbReference>
<dbReference type="GO" id="GO:0010508">
    <property type="term" value="P:positive regulation of autophagy"/>
    <property type="evidence" value="ECO:0007669"/>
    <property type="project" value="TreeGrafter"/>
</dbReference>
<keyword evidence="2" id="KW-0547">Nucleotide-binding</keyword>
<dbReference type="GO" id="GO:0005829">
    <property type="term" value="C:cytosol"/>
    <property type="evidence" value="ECO:0007669"/>
    <property type="project" value="TreeGrafter"/>
</dbReference>
<dbReference type="GO" id="GO:0048675">
    <property type="term" value="P:axon extension"/>
    <property type="evidence" value="ECO:0007669"/>
    <property type="project" value="TreeGrafter"/>
</dbReference>
<dbReference type="GO" id="GO:0061709">
    <property type="term" value="P:reticulophagy"/>
    <property type="evidence" value="ECO:0007669"/>
    <property type="project" value="TreeGrafter"/>
</dbReference>
<evidence type="ECO:0000256" key="3">
    <source>
        <dbReference type="ARBA" id="ARBA00022777"/>
    </source>
</evidence>
<dbReference type="InterPro" id="IPR011009">
    <property type="entry name" value="Kinase-like_dom_sf"/>
</dbReference>
<dbReference type="OrthoDB" id="346907at2759"/>
<dbReference type="PROSITE" id="PS00108">
    <property type="entry name" value="PROTEIN_KINASE_ST"/>
    <property type="match status" value="1"/>
</dbReference>
<dbReference type="GO" id="GO:0000045">
    <property type="term" value="P:autophagosome assembly"/>
    <property type="evidence" value="ECO:0007669"/>
    <property type="project" value="TreeGrafter"/>
</dbReference>
<dbReference type="SMART" id="SM00220">
    <property type="entry name" value="S_TKc"/>
    <property type="match status" value="1"/>
</dbReference>
<evidence type="ECO:0000259" key="5">
    <source>
        <dbReference type="PROSITE" id="PS50011"/>
    </source>
</evidence>
<gene>
    <name evidence="6" type="ORF">ECPE_LOCUS8827</name>
</gene>
<dbReference type="Gene3D" id="1.10.510.10">
    <property type="entry name" value="Transferase(Phosphotransferase) domain 1"/>
    <property type="match status" value="1"/>
</dbReference>
<reference evidence="6 7" key="2">
    <citation type="submission" date="2018-11" db="EMBL/GenBank/DDBJ databases">
        <authorList>
            <consortium name="Pathogen Informatics"/>
        </authorList>
    </citation>
    <scope>NUCLEOTIDE SEQUENCE [LARGE SCALE GENOMIC DNA]</scope>
    <source>
        <strain evidence="6 7">Egypt</strain>
    </source>
</reference>
<dbReference type="GO" id="GO:0034045">
    <property type="term" value="C:phagophore assembly site membrane"/>
    <property type="evidence" value="ECO:0007669"/>
    <property type="project" value="TreeGrafter"/>
</dbReference>
<evidence type="ECO:0000256" key="2">
    <source>
        <dbReference type="ARBA" id="ARBA00022741"/>
    </source>
</evidence>
<dbReference type="PANTHER" id="PTHR24348">
    <property type="entry name" value="SERINE/THREONINE-PROTEIN KINASE UNC-51-RELATED"/>
    <property type="match status" value="1"/>
</dbReference>
<dbReference type="EMBL" id="UZAN01046521">
    <property type="protein sequence ID" value="VDP84258.1"/>
    <property type="molecule type" value="Genomic_DNA"/>
</dbReference>
<dbReference type="InterPro" id="IPR045269">
    <property type="entry name" value="Atg1-like"/>
</dbReference>
<keyword evidence="1" id="KW-0808">Transferase</keyword>
<dbReference type="GO" id="GO:0034727">
    <property type="term" value="P:piecemeal microautophagy of the nucleus"/>
    <property type="evidence" value="ECO:0007669"/>
    <property type="project" value="TreeGrafter"/>
</dbReference>
<dbReference type="GO" id="GO:0005524">
    <property type="term" value="F:ATP binding"/>
    <property type="evidence" value="ECO:0007669"/>
    <property type="project" value="UniProtKB-KW"/>
</dbReference>
<keyword evidence="4" id="KW-0067">ATP-binding</keyword>
<dbReference type="PANTHER" id="PTHR24348:SF22">
    <property type="entry name" value="NON-SPECIFIC SERINE_THREONINE PROTEIN KINASE"/>
    <property type="match status" value="1"/>
</dbReference>
<dbReference type="GO" id="GO:0000422">
    <property type="term" value="P:autophagy of mitochondrion"/>
    <property type="evidence" value="ECO:0007669"/>
    <property type="project" value="TreeGrafter"/>
</dbReference>
<dbReference type="GO" id="GO:0042594">
    <property type="term" value="P:response to starvation"/>
    <property type="evidence" value="ECO:0007669"/>
    <property type="project" value="TreeGrafter"/>
</dbReference>
<dbReference type="InterPro" id="IPR008271">
    <property type="entry name" value="Ser/Thr_kinase_AS"/>
</dbReference>
<proteinExistence type="predicted"/>